<feature type="transmembrane region" description="Helical" evidence="1">
    <location>
        <begin position="36"/>
        <end position="56"/>
    </location>
</feature>
<feature type="transmembrane region" description="Helical" evidence="1">
    <location>
        <begin position="62"/>
        <end position="84"/>
    </location>
</feature>
<evidence type="ECO:0000256" key="1">
    <source>
        <dbReference type="SAM" id="Phobius"/>
    </source>
</evidence>
<evidence type="ECO:0000313" key="3">
    <source>
        <dbReference type="EMBL" id="HGT98153.1"/>
    </source>
</evidence>
<evidence type="ECO:0008006" key="4">
    <source>
        <dbReference type="Google" id="ProtNLM"/>
    </source>
</evidence>
<protein>
    <recommendedName>
        <fullName evidence="4">DUF131 domain-containing protein</fullName>
    </recommendedName>
</protein>
<keyword evidence="1" id="KW-1133">Transmembrane helix</keyword>
<organism evidence="3">
    <name type="scientific">Ignisphaera aggregans</name>
    <dbReference type="NCBI Taxonomy" id="334771"/>
    <lineage>
        <taxon>Archaea</taxon>
        <taxon>Thermoproteota</taxon>
        <taxon>Thermoprotei</taxon>
        <taxon>Desulfurococcales</taxon>
        <taxon>Desulfurococcaceae</taxon>
        <taxon>Ignisphaera</taxon>
    </lineage>
</organism>
<feature type="transmembrane region" description="Helical" evidence="1">
    <location>
        <begin position="6"/>
        <end position="29"/>
    </location>
</feature>
<dbReference type="AlphaFoldDB" id="A0A7J3MX70"/>
<comment type="caution">
    <text evidence="3">The sequence shown here is derived from an EMBL/GenBank/DDBJ whole genome shotgun (WGS) entry which is preliminary data.</text>
</comment>
<sequence length="100" mass="11268">MKLITLSFILIVLGFLIAMVATLIPLFIAIPNNSRIDINVGGCILVSFVPICFGYGTTPLHLIMIMLLLVIVIVLITIDLNIFIRMKNTLNRMYEEKEFV</sequence>
<dbReference type="EMBL" id="DTDH01000055">
    <property type="protein sequence ID" value="HGT98153.1"/>
    <property type="molecule type" value="Genomic_DNA"/>
</dbReference>
<accession>A0A7J3MX70</accession>
<dbReference type="EMBL" id="DTAU01000148">
    <property type="protein sequence ID" value="HFQ79582.1"/>
    <property type="molecule type" value="Genomic_DNA"/>
</dbReference>
<keyword evidence="1" id="KW-0812">Transmembrane</keyword>
<evidence type="ECO:0000313" key="2">
    <source>
        <dbReference type="EMBL" id="HFQ79582.1"/>
    </source>
</evidence>
<reference evidence="3" key="1">
    <citation type="journal article" date="2020" name="mSystems">
        <title>Genome- and Community-Level Interaction Insights into Carbon Utilization and Element Cycling Functions of Hydrothermarchaeota in Hydrothermal Sediment.</title>
        <authorList>
            <person name="Zhou Z."/>
            <person name="Liu Y."/>
            <person name="Xu W."/>
            <person name="Pan J."/>
            <person name="Luo Z.H."/>
            <person name="Li M."/>
        </authorList>
    </citation>
    <scope>NUCLEOTIDE SEQUENCE [LARGE SCALE GENOMIC DNA]</scope>
    <source>
        <strain evidence="2">SpSt-629</strain>
        <strain evidence="3">SpSt-688</strain>
    </source>
</reference>
<name>A0A7J3MX70_9CREN</name>
<keyword evidence="1" id="KW-0472">Membrane</keyword>
<gene>
    <name evidence="2" type="ORF">ENT99_07810</name>
    <name evidence="3" type="ORF">ENU64_01815</name>
</gene>
<proteinExistence type="predicted"/>